<proteinExistence type="predicted"/>
<gene>
    <name evidence="2" type="ORF">DEJ49_07945</name>
</gene>
<feature type="compositionally biased region" description="Acidic residues" evidence="1">
    <location>
        <begin position="437"/>
        <end position="446"/>
    </location>
</feature>
<dbReference type="Proteomes" id="UP000324015">
    <property type="component" value="Chromosome"/>
</dbReference>
<evidence type="ECO:0008006" key="4">
    <source>
        <dbReference type="Google" id="ProtNLM"/>
    </source>
</evidence>
<dbReference type="InterPro" id="IPR006597">
    <property type="entry name" value="Sel1-like"/>
</dbReference>
<evidence type="ECO:0000313" key="2">
    <source>
        <dbReference type="EMBL" id="QES40935.1"/>
    </source>
</evidence>
<accession>A0A5P2CDW2</accession>
<evidence type="ECO:0000313" key="3">
    <source>
        <dbReference type="Proteomes" id="UP000324015"/>
    </source>
</evidence>
<protein>
    <recommendedName>
        <fullName evidence="4">Sel1 repeat family protein</fullName>
    </recommendedName>
</protein>
<evidence type="ECO:0000256" key="1">
    <source>
        <dbReference type="SAM" id="MobiDB-lite"/>
    </source>
</evidence>
<name>A0A5P2CDW2_STRVZ</name>
<organism evidence="2 3">
    <name type="scientific">Streptomyces venezuelae</name>
    <dbReference type="NCBI Taxonomy" id="54571"/>
    <lineage>
        <taxon>Bacteria</taxon>
        <taxon>Bacillati</taxon>
        <taxon>Actinomycetota</taxon>
        <taxon>Actinomycetes</taxon>
        <taxon>Kitasatosporales</taxon>
        <taxon>Streptomycetaceae</taxon>
        <taxon>Streptomyces</taxon>
    </lineage>
</organism>
<dbReference type="AlphaFoldDB" id="A0A5P2CDW2"/>
<dbReference type="InterPro" id="IPR011990">
    <property type="entry name" value="TPR-like_helical_dom_sf"/>
</dbReference>
<feature type="region of interest" description="Disordered" evidence="1">
    <location>
        <begin position="430"/>
        <end position="450"/>
    </location>
</feature>
<reference evidence="2 3" key="1">
    <citation type="submission" date="2018-05" db="EMBL/GenBank/DDBJ databases">
        <title>Streptomyces venezuelae.</title>
        <authorList>
            <person name="Kim W."/>
            <person name="Lee N."/>
            <person name="Cho B.-K."/>
        </authorList>
    </citation>
    <scope>NUCLEOTIDE SEQUENCE [LARGE SCALE GENOMIC DNA]</scope>
    <source>
        <strain evidence="2 3">ATCC 14585</strain>
    </source>
</reference>
<dbReference type="EMBL" id="CP029191">
    <property type="protein sequence ID" value="QES40935.1"/>
    <property type="molecule type" value="Genomic_DNA"/>
</dbReference>
<sequence>MHRAQSLAGMTLVPSYIPRDLDGQVRGALSRLIGEGGMLLLTGDSAVGKTRTAHQAMLDTVPDHVLLAPESSTHLERSIASAIDHASSGIPTLLWLNDAERFLGPQGLGMQEFRTLRSARVVIVATMRDSFRLRLVRERVSVDILNLAEEIHLERIWSPDELARTRKSLETERDPRVAEALRAAREHGVAEYLAAGPQLWRELQEAPRVHGHPRGAALVHAAIDLARAGISSPISLQDLTDLHEEYLPGSNKSLISPESLDEALTWATEPRYGVTRHLLPASGGWHAFDFLVDAQLRREQSPPLPDRTWDAALAIATEDHHHHDVALAAFANDRPDIGDRALVPLAKKGNAVAMRSLGVLHRRADPKQARKWLKRAINAGDVVAMRLLGNQHVFQNEWDKGVKWYRRAAKAGDAESVAYFCEPFIYQQPNPTAPPAPDDEDYEENSEPWAPTPRTLKVLEAALDIACDMTYDEIEEHGGKPMKAGKVNKGWYFMLGYLPSQAWRQTRRWRREFARCYDDLANDIRTGQTPRPTCTGEELALHIALLHASAMTLDEMDFVDELTTGLPESSQDFDWDACKDLLFEDHDVLWLYWPWMSGIEDPANPINEFARVAHLRPDDWFLPFREAHTRDPHRGHRR</sequence>
<dbReference type="SUPFAM" id="SSF81901">
    <property type="entry name" value="HCP-like"/>
    <property type="match status" value="1"/>
</dbReference>
<dbReference type="Gene3D" id="1.25.40.10">
    <property type="entry name" value="Tetratricopeptide repeat domain"/>
    <property type="match status" value="1"/>
</dbReference>
<dbReference type="SMART" id="SM00671">
    <property type="entry name" value="SEL1"/>
    <property type="match status" value="2"/>
</dbReference>